<evidence type="ECO:0000313" key="3">
    <source>
        <dbReference type="Proteomes" id="UP000299102"/>
    </source>
</evidence>
<keyword evidence="3" id="KW-1185">Reference proteome</keyword>
<feature type="region of interest" description="Disordered" evidence="1">
    <location>
        <begin position="1"/>
        <end position="20"/>
    </location>
</feature>
<accession>A0A4C1WRU4</accession>
<protein>
    <submittedName>
        <fullName evidence="2">Uncharacterized protein</fullName>
    </submittedName>
</protein>
<dbReference type="AlphaFoldDB" id="A0A4C1WRU4"/>
<evidence type="ECO:0000313" key="2">
    <source>
        <dbReference type="EMBL" id="GBP52847.1"/>
    </source>
</evidence>
<proteinExistence type="predicted"/>
<comment type="caution">
    <text evidence="2">The sequence shown here is derived from an EMBL/GenBank/DDBJ whole genome shotgun (WGS) entry which is preliminary data.</text>
</comment>
<gene>
    <name evidence="2" type="ORF">EVAR_39010_1</name>
</gene>
<dbReference type="Proteomes" id="UP000299102">
    <property type="component" value="Unassembled WGS sequence"/>
</dbReference>
<name>A0A4C1WRU4_EUMVA</name>
<dbReference type="EMBL" id="BGZK01000611">
    <property type="protein sequence ID" value="GBP52847.1"/>
    <property type="molecule type" value="Genomic_DNA"/>
</dbReference>
<organism evidence="2 3">
    <name type="scientific">Eumeta variegata</name>
    <name type="common">Bagworm moth</name>
    <name type="synonym">Eumeta japonica</name>
    <dbReference type="NCBI Taxonomy" id="151549"/>
    <lineage>
        <taxon>Eukaryota</taxon>
        <taxon>Metazoa</taxon>
        <taxon>Ecdysozoa</taxon>
        <taxon>Arthropoda</taxon>
        <taxon>Hexapoda</taxon>
        <taxon>Insecta</taxon>
        <taxon>Pterygota</taxon>
        <taxon>Neoptera</taxon>
        <taxon>Endopterygota</taxon>
        <taxon>Lepidoptera</taxon>
        <taxon>Glossata</taxon>
        <taxon>Ditrysia</taxon>
        <taxon>Tineoidea</taxon>
        <taxon>Psychidae</taxon>
        <taxon>Oiketicinae</taxon>
        <taxon>Eumeta</taxon>
    </lineage>
</organism>
<reference evidence="2 3" key="1">
    <citation type="journal article" date="2019" name="Commun. Biol.">
        <title>The bagworm genome reveals a unique fibroin gene that provides high tensile strength.</title>
        <authorList>
            <person name="Kono N."/>
            <person name="Nakamura H."/>
            <person name="Ohtoshi R."/>
            <person name="Tomita M."/>
            <person name="Numata K."/>
            <person name="Arakawa K."/>
        </authorList>
    </citation>
    <scope>NUCLEOTIDE SEQUENCE [LARGE SCALE GENOMIC DNA]</scope>
</reference>
<sequence length="101" mass="11730">MPSKARLSSDKFHNGRPSTAVNQQNIDAVCRKIETGRPETFREMQVSLFQVYCYDSKIMQQSTVWAYRDEPKPAKVVREQSASKQMIDSFLIKLDAWLLLF</sequence>
<dbReference type="OrthoDB" id="10017160at2759"/>
<evidence type="ECO:0000256" key="1">
    <source>
        <dbReference type="SAM" id="MobiDB-lite"/>
    </source>
</evidence>